<dbReference type="Proteomes" id="UP000812287">
    <property type="component" value="Unassembled WGS sequence"/>
</dbReference>
<evidence type="ECO:0000313" key="1">
    <source>
        <dbReference type="EMBL" id="KAG7448454.1"/>
    </source>
</evidence>
<evidence type="ECO:0000313" key="2">
    <source>
        <dbReference type="Proteomes" id="UP000812287"/>
    </source>
</evidence>
<dbReference type="RefSeq" id="XP_043041954.1">
    <property type="nucleotide sequence ID" value="XM_043176911.1"/>
</dbReference>
<dbReference type="OrthoDB" id="2937383at2759"/>
<comment type="caution">
    <text evidence="1">The sequence shown here is derived from an EMBL/GenBank/DDBJ whole genome shotgun (WGS) entry which is preliminary data.</text>
</comment>
<keyword evidence="2" id="KW-1185">Reference proteome</keyword>
<proteinExistence type="predicted"/>
<dbReference type="AlphaFoldDB" id="A0A9P7VYB2"/>
<sequence length="138" mass="15739">MDLSFEFQEVFNVYALWIWIEEVGYLIFLGSSCFWKPFLLDDTLSKEQQKLEDPVPIAQVNVHQSVIHSTSYGRFIRKDSTVILQALCMSLKLGVLVTISQESLSTYDSNLESITIVYTGTSTTGEQTLLYSIICPRR</sequence>
<gene>
    <name evidence="1" type="ORF">BT62DRAFT_1003168</name>
</gene>
<accession>A0A9P7VYB2</accession>
<name>A0A9P7VYB2_9AGAR</name>
<dbReference type="GeneID" id="66099198"/>
<protein>
    <submittedName>
        <fullName evidence="1">Uncharacterized protein</fullName>
    </submittedName>
</protein>
<organism evidence="1 2">
    <name type="scientific">Guyanagaster necrorhizus</name>
    <dbReference type="NCBI Taxonomy" id="856835"/>
    <lineage>
        <taxon>Eukaryota</taxon>
        <taxon>Fungi</taxon>
        <taxon>Dikarya</taxon>
        <taxon>Basidiomycota</taxon>
        <taxon>Agaricomycotina</taxon>
        <taxon>Agaricomycetes</taxon>
        <taxon>Agaricomycetidae</taxon>
        <taxon>Agaricales</taxon>
        <taxon>Marasmiineae</taxon>
        <taxon>Physalacriaceae</taxon>
        <taxon>Guyanagaster</taxon>
    </lineage>
</organism>
<reference evidence="1" key="1">
    <citation type="submission" date="2020-11" db="EMBL/GenBank/DDBJ databases">
        <title>Adaptations for nitrogen fixation in a non-lichenized fungal sporocarp promotes dispersal by wood-feeding termites.</title>
        <authorList>
            <consortium name="DOE Joint Genome Institute"/>
            <person name="Koch R.A."/>
            <person name="Yoon G."/>
            <person name="Arayal U."/>
            <person name="Lail K."/>
            <person name="Amirebrahimi M."/>
            <person name="Labutti K."/>
            <person name="Lipzen A."/>
            <person name="Riley R."/>
            <person name="Barry K."/>
            <person name="Henrissat B."/>
            <person name="Grigoriev I.V."/>
            <person name="Herr J.R."/>
            <person name="Aime M.C."/>
        </authorList>
    </citation>
    <scope>NUCLEOTIDE SEQUENCE</scope>
    <source>
        <strain evidence="1">MCA 3950</strain>
    </source>
</reference>
<dbReference type="EMBL" id="MU250529">
    <property type="protein sequence ID" value="KAG7448454.1"/>
    <property type="molecule type" value="Genomic_DNA"/>
</dbReference>